<dbReference type="CDD" id="cd03680">
    <property type="entry name" value="MM_CoA_mutase_ICM_like"/>
    <property type="match status" value="1"/>
</dbReference>
<dbReference type="RefSeq" id="WP_093106188.1">
    <property type="nucleotide sequence ID" value="NZ_FNOS01000002.1"/>
</dbReference>
<evidence type="ECO:0000256" key="2">
    <source>
        <dbReference type="SAM" id="MobiDB-lite"/>
    </source>
</evidence>
<dbReference type="InterPro" id="IPR016176">
    <property type="entry name" value="Cbl-dep_enz_cat"/>
</dbReference>
<keyword evidence="1" id="KW-0413">Isomerase</keyword>
<comment type="caution">
    <text evidence="4">The sequence shown here is derived from an EMBL/GenBank/DDBJ whole genome shotgun (WGS) entry which is preliminary data.</text>
</comment>
<evidence type="ECO:0000313" key="4">
    <source>
        <dbReference type="EMBL" id="SDX70325.1"/>
    </source>
</evidence>
<name>A0A1H3DV96_9BACI</name>
<feature type="compositionally biased region" description="Basic and acidic residues" evidence="2">
    <location>
        <begin position="14"/>
        <end position="30"/>
    </location>
</feature>
<dbReference type="NCBIfam" id="TIGR00641">
    <property type="entry name" value="acid_CoA_mut_N"/>
    <property type="match status" value="1"/>
</dbReference>
<dbReference type="InterPro" id="IPR006099">
    <property type="entry name" value="MeMalonylCoA_mutase_a/b_cat"/>
</dbReference>
<gene>
    <name evidence="4" type="ORF">SAMN04488081_1122</name>
</gene>
<reference evidence="4 5" key="1">
    <citation type="submission" date="2016-10" db="EMBL/GenBank/DDBJ databases">
        <authorList>
            <person name="Varghese N."/>
            <person name="Submissions S."/>
        </authorList>
    </citation>
    <scope>NUCLEOTIDE SEQUENCE [LARGE SCALE GENOMIC DNA]</scope>
    <source>
        <strain evidence="4 5">DSM 20748</strain>
    </source>
</reference>
<keyword evidence="5" id="KW-1185">Reference proteome</keyword>
<dbReference type="Proteomes" id="UP000198647">
    <property type="component" value="Unassembled WGS sequence"/>
</dbReference>
<organism evidence="4 5">
    <name type="scientific">Salimicrobium album</name>
    <dbReference type="NCBI Taxonomy" id="50717"/>
    <lineage>
        <taxon>Bacteria</taxon>
        <taxon>Bacillati</taxon>
        <taxon>Bacillota</taxon>
        <taxon>Bacilli</taxon>
        <taxon>Bacillales</taxon>
        <taxon>Bacillaceae</taxon>
        <taxon>Salimicrobium</taxon>
    </lineage>
</organism>
<evidence type="ECO:0000259" key="3">
    <source>
        <dbReference type="Pfam" id="PF01642"/>
    </source>
</evidence>
<dbReference type="PANTHER" id="PTHR48101">
    <property type="entry name" value="METHYLMALONYL-COA MUTASE, MITOCHONDRIAL-RELATED"/>
    <property type="match status" value="1"/>
</dbReference>
<feature type="region of interest" description="Disordered" evidence="2">
    <location>
        <begin position="1"/>
        <end position="43"/>
    </location>
</feature>
<dbReference type="Pfam" id="PF01642">
    <property type="entry name" value="MM_CoA_mutase"/>
    <property type="match status" value="1"/>
</dbReference>
<feature type="domain" description="Methylmalonyl-CoA mutase alpha/beta chain catalytic" evidence="3">
    <location>
        <begin position="32"/>
        <end position="545"/>
    </location>
</feature>
<protein>
    <submittedName>
        <fullName evidence="4">Methylmalonyl-CoA mutase, N-terminal domain</fullName>
    </submittedName>
</protein>
<dbReference type="EMBL" id="FNOS01000002">
    <property type="protein sequence ID" value="SDX70325.1"/>
    <property type="molecule type" value="Genomic_DNA"/>
</dbReference>
<proteinExistence type="predicted"/>
<evidence type="ECO:0000256" key="1">
    <source>
        <dbReference type="ARBA" id="ARBA00023235"/>
    </source>
</evidence>
<evidence type="ECO:0000313" key="5">
    <source>
        <dbReference type="Proteomes" id="UP000198647"/>
    </source>
</evidence>
<accession>A0A1H3DV96</accession>
<dbReference type="SUPFAM" id="SSF51703">
    <property type="entry name" value="Cobalamin (vitamin B12)-dependent enzymes"/>
    <property type="match status" value="1"/>
</dbReference>
<sequence length="549" mass="61651">MSGSYENQKNKWKQNVDKTLQKFPERKEPFETSSGIPVHRLYEPEKPEDGYLEKLGFPGAYPYTRGIQPTMYRSRHWTMRQYAGFGSAKETNERFRYLLDQGQTGLSVAFDLPTQIGYDSDDPMAEGEVGKVGVAIDSLEDMEQLFAEIPLNKVSTSMTINAPASILLAMYIAVGEKQGVAKEKLTGTIQNDILKEYIARGTYIYPPESSMRIITDIFSYCQENLPKFNTISISGYHIREAGATAVQEVAFTLANGMAYVDAALAAGLEIDQFAPRLAFFFNAHNQFFEEAAKYRAARRMWAKIMKEKYNAQDPKSWKMRFHTQTGGSTLTAQQPDNNIVRVTVQALAAIMGGTQSLHTNSKDEALALPTEDSARIALRTQQILAHESGVTETVDPLAGSYFVESLTDEIEKKANEYIKRIDEFGGAVKAVEAGYMQREIHQTAYETQKDIEKGEDVIVGVNEFTIDEEVEPELLRVDEKLEKNQVEATQRIRENRDADAVTDSLKKLREAAVNNENLMPFIVEAVKVYATVGEIANVLRDEFGEYTAM</sequence>
<dbReference type="Gene3D" id="3.20.20.240">
    <property type="entry name" value="Methylmalonyl-CoA mutase"/>
    <property type="match status" value="1"/>
</dbReference>
<dbReference type="PANTHER" id="PTHR48101:SF1">
    <property type="entry name" value="METHYLMALONYL-COA MUTASE, LARGE SUBUNIT"/>
    <property type="match status" value="1"/>
</dbReference>
<dbReference type="InterPro" id="IPR006098">
    <property type="entry name" value="MMCoA_mutase_a_cat"/>
</dbReference>